<dbReference type="SUPFAM" id="SSF48726">
    <property type="entry name" value="Immunoglobulin"/>
    <property type="match status" value="1"/>
</dbReference>
<evidence type="ECO:0000256" key="6">
    <source>
        <dbReference type="SAM" id="SignalP"/>
    </source>
</evidence>
<dbReference type="AlphaFoldDB" id="A0A8C7LVI1"/>
<dbReference type="PROSITE" id="PS50835">
    <property type="entry name" value="IG_LIKE"/>
    <property type="match status" value="1"/>
</dbReference>
<evidence type="ECO:0000256" key="1">
    <source>
        <dbReference type="ARBA" id="ARBA00022729"/>
    </source>
</evidence>
<evidence type="ECO:0000313" key="8">
    <source>
        <dbReference type="Ensembl" id="ENSOMYP00000004434.2"/>
    </source>
</evidence>
<evidence type="ECO:0000256" key="3">
    <source>
        <dbReference type="ARBA" id="ARBA00023170"/>
    </source>
</evidence>
<evidence type="ECO:0000256" key="5">
    <source>
        <dbReference type="ARBA" id="ARBA00043266"/>
    </source>
</evidence>
<evidence type="ECO:0000256" key="2">
    <source>
        <dbReference type="ARBA" id="ARBA00023130"/>
    </source>
</evidence>
<dbReference type="InterPro" id="IPR013106">
    <property type="entry name" value="Ig_V-set"/>
</dbReference>
<dbReference type="SMART" id="SM00409">
    <property type="entry name" value="IG"/>
    <property type="match status" value="1"/>
</dbReference>
<name>A0A8C7LVI1_ONCMY</name>
<reference evidence="8" key="2">
    <citation type="submission" date="2025-08" db="UniProtKB">
        <authorList>
            <consortium name="Ensembl"/>
        </authorList>
    </citation>
    <scope>IDENTIFICATION</scope>
</reference>
<proteinExistence type="predicted"/>
<feature type="signal peptide" evidence="6">
    <location>
        <begin position="1"/>
        <end position="17"/>
    </location>
</feature>
<sequence length="208" mass="23396">MVLCLIIWLVLAVFCFGMMEPFLSLCIGDNVQQQPGSVIATEGGLVTLSCQYNTSATNFAYLYWYKQEANDFPKQMLSRFSTGSGDNAAGFKERFNATKSVPLTIQRLQLSDSAVYYCALKPTVTTGYTAPLQKLFDSLIIQTNSAFPSRQQVSSLYSRFWGDLSSLIDVLKFSEFVNKGSFAIPTGFCITDIHWVLYNRYTLKQVRK</sequence>
<dbReference type="Pfam" id="PF07686">
    <property type="entry name" value="V-set"/>
    <property type="match status" value="1"/>
</dbReference>
<keyword evidence="9" id="KW-1185">Reference proteome</keyword>
<dbReference type="Proteomes" id="UP000694395">
    <property type="component" value="Chromosome 8"/>
</dbReference>
<evidence type="ECO:0000313" key="9">
    <source>
        <dbReference type="Proteomes" id="UP000694395"/>
    </source>
</evidence>
<reference evidence="8" key="3">
    <citation type="submission" date="2025-09" db="UniProtKB">
        <authorList>
            <consortium name="Ensembl"/>
        </authorList>
    </citation>
    <scope>IDENTIFICATION</scope>
</reference>
<organism evidence="8 9">
    <name type="scientific">Oncorhynchus mykiss</name>
    <name type="common">Rainbow trout</name>
    <name type="synonym">Salmo gairdneri</name>
    <dbReference type="NCBI Taxonomy" id="8022"/>
    <lineage>
        <taxon>Eukaryota</taxon>
        <taxon>Metazoa</taxon>
        <taxon>Chordata</taxon>
        <taxon>Craniata</taxon>
        <taxon>Vertebrata</taxon>
        <taxon>Euteleostomi</taxon>
        <taxon>Actinopterygii</taxon>
        <taxon>Neopterygii</taxon>
        <taxon>Teleostei</taxon>
        <taxon>Protacanthopterygii</taxon>
        <taxon>Salmoniformes</taxon>
        <taxon>Salmonidae</taxon>
        <taxon>Salmoninae</taxon>
        <taxon>Oncorhynchus</taxon>
    </lineage>
</organism>
<dbReference type="PANTHER" id="PTHR19367">
    <property type="entry name" value="T-CELL RECEPTOR ALPHA CHAIN V REGION"/>
    <property type="match status" value="1"/>
</dbReference>
<keyword evidence="4" id="KW-0393">Immunoglobulin domain</keyword>
<reference evidence="8" key="1">
    <citation type="submission" date="2020-07" db="EMBL/GenBank/DDBJ databases">
        <title>A long reads based de novo assembly of the rainbow trout Arlee double haploid line genome.</title>
        <authorList>
            <person name="Gao G."/>
            <person name="Palti Y."/>
        </authorList>
    </citation>
    <scope>NUCLEOTIDE SEQUENCE [LARGE SCALE GENOMIC DNA]</scope>
</reference>
<feature type="chain" id="PRO_5035436759" description="Ig-like domain-containing protein" evidence="6">
    <location>
        <begin position="18"/>
        <end position="208"/>
    </location>
</feature>
<dbReference type="GO" id="GO:0042101">
    <property type="term" value="C:T cell receptor complex"/>
    <property type="evidence" value="ECO:0007669"/>
    <property type="project" value="UniProtKB-KW"/>
</dbReference>
<keyword evidence="5" id="KW-1279">T cell receptor</keyword>
<dbReference type="PANTHER" id="PTHR19367:SF18">
    <property type="entry name" value="T CELL RECEPTOR ALPHA VARIABLE 16"/>
    <property type="match status" value="1"/>
</dbReference>
<dbReference type="InterPro" id="IPR013783">
    <property type="entry name" value="Ig-like_fold"/>
</dbReference>
<dbReference type="Gene3D" id="2.60.40.10">
    <property type="entry name" value="Immunoglobulins"/>
    <property type="match status" value="1"/>
</dbReference>
<evidence type="ECO:0000256" key="4">
    <source>
        <dbReference type="ARBA" id="ARBA00023319"/>
    </source>
</evidence>
<dbReference type="InterPro" id="IPR007110">
    <property type="entry name" value="Ig-like_dom"/>
</dbReference>
<protein>
    <recommendedName>
        <fullName evidence="7">Ig-like domain-containing protein</fullName>
    </recommendedName>
</protein>
<accession>A0A8C7LVI1</accession>
<dbReference type="InterPro" id="IPR051287">
    <property type="entry name" value="TCR_variable_region"/>
</dbReference>
<keyword evidence="2" id="KW-1064">Adaptive immunity</keyword>
<dbReference type="InterPro" id="IPR036179">
    <property type="entry name" value="Ig-like_dom_sf"/>
</dbReference>
<keyword evidence="5" id="KW-0391">Immunity</keyword>
<dbReference type="SMART" id="SM00406">
    <property type="entry name" value="IGv"/>
    <property type="match status" value="1"/>
</dbReference>
<dbReference type="InterPro" id="IPR003599">
    <property type="entry name" value="Ig_sub"/>
</dbReference>
<dbReference type="GO" id="GO:0002250">
    <property type="term" value="P:adaptive immune response"/>
    <property type="evidence" value="ECO:0007669"/>
    <property type="project" value="UniProtKB-KW"/>
</dbReference>
<dbReference type="GeneTree" id="ENSGT01030000234557"/>
<evidence type="ECO:0000259" key="7">
    <source>
        <dbReference type="PROSITE" id="PS50835"/>
    </source>
</evidence>
<keyword evidence="1 6" id="KW-0732">Signal</keyword>
<keyword evidence="3" id="KW-0675">Receptor</keyword>
<feature type="domain" description="Ig-like" evidence="7">
    <location>
        <begin position="21"/>
        <end position="129"/>
    </location>
</feature>
<dbReference type="Ensembl" id="ENSOMYT00000004972.2">
    <property type="protein sequence ID" value="ENSOMYP00000004434.2"/>
    <property type="gene ID" value="ENSOMYG00000002331.2"/>
</dbReference>